<keyword evidence="1" id="KW-0812">Transmembrane</keyword>
<gene>
    <name evidence="2" type="ORF">AYR66_13210</name>
</gene>
<dbReference type="AlphaFoldDB" id="A0A254TCD0"/>
<evidence type="ECO:0000256" key="1">
    <source>
        <dbReference type="SAM" id="Phobius"/>
    </source>
</evidence>
<proteinExistence type="predicted"/>
<dbReference type="Proteomes" id="UP000197535">
    <property type="component" value="Unassembled WGS sequence"/>
</dbReference>
<organism evidence="2 3">
    <name type="scientific">Noviherbaspirillum denitrificans</name>
    <dbReference type="NCBI Taxonomy" id="1968433"/>
    <lineage>
        <taxon>Bacteria</taxon>
        <taxon>Pseudomonadati</taxon>
        <taxon>Pseudomonadota</taxon>
        <taxon>Betaproteobacteria</taxon>
        <taxon>Burkholderiales</taxon>
        <taxon>Oxalobacteraceae</taxon>
        <taxon>Noviherbaspirillum</taxon>
    </lineage>
</organism>
<keyword evidence="1" id="KW-1133">Transmembrane helix</keyword>
<evidence type="ECO:0000313" key="3">
    <source>
        <dbReference type="Proteomes" id="UP000197535"/>
    </source>
</evidence>
<keyword evidence="1" id="KW-0472">Membrane</keyword>
<reference evidence="2 3" key="1">
    <citation type="submission" date="2016-02" db="EMBL/GenBank/DDBJ databases">
        <authorList>
            <person name="Wen L."/>
            <person name="He K."/>
            <person name="Yang H."/>
        </authorList>
    </citation>
    <scope>NUCLEOTIDE SEQUENCE [LARGE SCALE GENOMIC DNA]</scope>
    <source>
        <strain evidence="2 3">TSA40</strain>
    </source>
</reference>
<feature type="transmembrane region" description="Helical" evidence="1">
    <location>
        <begin position="54"/>
        <end position="76"/>
    </location>
</feature>
<name>A0A254TCD0_9BURK</name>
<comment type="caution">
    <text evidence="2">The sequence shown here is derived from an EMBL/GenBank/DDBJ whole genome shotgun (WGS) entry which is preliminary data.</text>
</comment>
<feature type="transmembrane region" description="Helical" evidence="1">
    <location>
        <begin position="32"/>
        <end position="49"/>
    </location>
</feature>
<evidence type="ECO:0000313" key="2">
    <source>
        <dbReference type="EMBL" id="OWW20309.1"/>
    </source>
</evidence>
<protein>
    <submittedName>
        <fullName evidence="2">Uncharacterized protein</fullName>
    </submittedName>
</protein>
<dbReference type="EMBL" id="LSTO01000001">
    <property type="protein sequence ID" value="OWW20309.1"/>
    <property type="molecule type" value="Genomic_DNA"/>
</dbReference>
<accession>A0A254TCD0</accession>
<sequence length="79" mass="8508">MARYSYKRAFSLIIALFHKSLSKRMTPRSQKILALVGLIVIPFGGISLFNDSFILGMSSLAVGMSIGVVGALSVVFSRA</sequence>
<keyword evidence="3" id="KW-1185">Reference proteome</keyword>